<dbReference type="GeneID" id="19205795"/>
<feature type="transmembrane region" description="Helical" evidence="1">
    <location>
        <begin position="91"/>
        <end position="113"/>
    </location>
</feature>
<dbReference type="Proteomes" id="UP000053558">
    <property type="component" value="Unassembled WGS sequence"/>
</dbReference>
<evidence type="ECO:0000313" key="4">
    <source>
        <dbReference type="Proteomes" id="UP000053558"/>
    </source>
</evidence>
<dbReference type="InterPro" id="IPR045340">
    <property type="entry name" value="DUF6533"/>
</dbReference>
<gene>
    <name evidence="3" type="ORF">CONPUDRAFT_167530</name>
</gene>
<name>A0A5M3MH27_CONPW</name>
<dbReference type="RefSeq" id="XP_007771555.1">
    <property type="nucleotide sequence ID" value="XM_007773365.1"/>
</dbReference>
<proteinExistence type="predicted"/>
<feature type="transmembrane region" description="Helical" evidence="1">
    <location>
        <begin position="258"/>
        <end position="278"/>
    </location>
</feature>
<dbReference type="OMA" id="RCESAIR"/>
<evidence type="ECO:0000313" key="3">
    <source>
        <dbReference type="EMBL" id="EIW78538.1"/>
    </source>
</evidence>
<keyword evidence="1" id="KW-0472">Membrane</keyword>
<feature type="transmembrane region" description="Helical" evidence="1">
    <location>
        <begin position="54"/>
        <end position="79"/>
    </location>
</feature>
<feature type="domain" description="DUF6533" evidence="2">
    <location>
        <begin position="26"/>
        <end position="68"/>
    </location>
</feature>
<keyword evidence="4" id="KW-1185">Reference proteome</keyword>
<dbReference type="KEGG" id="cput:CONPUDRAFT_167530"/>
<feature type="transmembrane region" description="Helical" evidence="1">
    <location>
        <begin position="180"/>
        <end position="201"/>
    </location>
</feature>
<accession>A0A5M3MH27</accession>
<comment type="caution">
    <text evidence="3">The sequence shown here is derived from an EMBL/GenBank/DDBJ whole genome shotgun (WGS) entry which is preliminary data.</text>
</comment>
<keyword evidence="1" id="KW-1133">Transmembrane helix</keyword>
<dbReference type="Pfam" id="PF20151">
    <property type="entry name" value="DUF6533"/>
    <property type="match status" value="1"/>
</dbReference>
<evidence type="ECO:0000259" key="2">
    <source>
        <dbReference type="Pfam" id="PF20151"/>
    </source>
</evidence>
<keyword evidence="1" id="KW-0812">Transmembrane</keyword>
<dbReference type="EMBL" id="JH711582">
    <property type="protein sequence ID" value="EIW78538.1"/>
    <property type="molecule type" value="Genomic_DNA"/>
</dbReference>
<reference evidence="4" key="1">
    <citation type="journal article" date="2012" name="Science">
        <title>The Paleozoic origin of enzymatic lignin decomposition reconstructed from 31 fungal genomes.</title>
        <authorList>
            <person name="Floudas D."/>
            <person name="Binder M."/>
            <person name="Riley R."/>
            <person name="Barry K."/>
            <person name="Blanchette R.A."/>
            <person name="Henrissat B."/>
            <person name="Martinez A.T."/>
            <person name="Otillar R."/>
            <person name="Spatafora J.W."/>
            <person name="Yadav J.S."/>
            <person name="Aerts A."/>
            <person name="Benoit I."/>
            <person name="Boyd A."/>
            <person name="Carlson A."/>
            <person name="Copeland A."/>
            <person name="Coutinho P.M."/>
            <person name="de Vries R.P."/>
            <person name="Ferreira P."/>
            <person name="Findley K."/>
            <person name="Foster B."/>
            <person name="Gaskell J."/>
            <person name="Glotzer D."/>
            <person name="Gorecki P."/>
            <person name="Heitman J."/>
            <person name="Hesse C."/>
            <person name="Hori C."/>
            <person name="Igarashi K."/>
            <person name="Jurgens J.A."/>
            <person name="Kallen N."/>
            <person name="Kersten P."/>
            <person name="Kohler A."/>
            <person name="Kuees U."/>
            <person name="Kumar T.K.A."/>
            <person name="Kuo A."/>
            <person name="LaButti K."/>
            <person name="Larrondo L.F."/>
            <person name="Lindquist E."/>
            <person name="Ling A."/>
            <person name="Lombard V."/>
            <person name="Lucas S."/>
            <person name="Lundell T."/>
            <person name="Martin R."/>
            <person name="McLaughlin D.J."/>
            <person name="Morgenstern I."/>
            <person name="Morin E."/>
            <person name="Murat C."/>
            <person name="Nagy L.G."/>
            <person name="Nolan M."/>
            <person name="Ohm R.A."/>
            <person name="Patyshakuliyeva A."/>
            <person name="Rokas A."/>
            <person name="Ruiz-Duenas F.J."/>
            <person name="Sabat G."/>
            <person name="Salamov A."/>
            <person name="Samejima M."/>
            <person name="Schmutz J."/>
            <person name="Slot J.C."/>
            <person name="St John F."/>
            <person name="Stenlid J."/>
            <person name="Sun H."/>
            <person name="Sun S."/>
            <person name="Syed K."/>
            <person name="Tsang A."/>
            <person name="Wiebenga A."/>
            <person name="Young D."/>
            <person name="Pisabarro A."/>
            <person name="Eastwood D.C."/>
            <person name="Martin F."/>
            <person name="Cullen D."/>
            <person name="Grigoriev I.V."/>
            <person name="Hibbett D.S."/>
        </authorList>
    </citation>
    <scope>NUCLEOTIDE SEQUENCE [LARGE SCALE GENOMIC DNA]</scope>
    <source>
        <strain evidence="4">RWD-64-598 SS2</strain>
    </source>
</reference>
<feature type="transmembrane region" description="Helical" evidence="1">
    <location>
        <begin position="222"/>
        <end position="246"/>
    </location>
</feature>
<evidence type="ECO:0000256" key="1">
    <source>
        <dbReference type="SAM" id="Phobius"/>
    </source>
</evidence>
<organism evidence="3 4">
    <name type="scientific">Coniophora puteana (strain RWD-64-598)</name>
    <name type="common">Brown rot fungus</name>
    <dbReference type="NCBI Taxonomy" id="741705"/>
    <lineage>
        <taxon>Eukaryota</taxon>
        <taxon>Fungi</taxon>
        <taxon>Dikarya</taxon>
        <taxon>Basidiomycota</taxon>
        <taxon>Agaricomycotina</taxon>
        <taxon>Agaricomycetes</taxon>
        <taxon>Agaricomycetidae</taxon>
        <taxon>Boletales</taxon>
        <taxon>Coniophorineae</taxon>
        <taxon>Coniophoraceae</taxon>
        <taxon>Coniophora</taxon>
    </lineage>
</organism>
<dbReference type="OrthoDB" id="3349377at2759"/>
<feature type="transmembrane region" description="Helical" evidence="1">
    <location>
        <begin position="125"/>
        <end position="148"/>
    </location>
</feature>
<dbReference type="AlphaFoldDB" id="A0A5M3MH27"/>
<protein>
    <recommendedName>
        <fullName evidence="2">DUF6533 domain-containing protein</fullName>
    </recommendedName>
</protein>
<sequence length="364" mass="40797">MATMQQQQEFDALIQTVDVLQATRFCQVAAVVIVIHDYVLNFDNEIRHIWGKRFSLVTVLYLVNRYVGSIIIICDALLFTNTSFSVQVSKIFQLIACFGPFISIWSTQLIMQLRLYAMYSNSKRILSFTLTLLLLEMAGTVTVIVIWMRIITYNNRPFAPWIDSWHMCATSSPNRSLTAIYVPIFAYEMVMFGLALFAVFHKLGGIGAAVQSRTRLQATVNMLFKYSIVYFAVYFIACAVAIGMYLGLPPTYIDVLNVFLMAISVLLGSHMVLGARGFSPTPEDRRLGEDTSSRCESAIRDDEYNHSTSHVRPDNFVRLILVLGARARNSALPRSFLSLSPVQTLAVPHIVGIVRFGGTVTLAS</sequence>